<keyword evidence="13" id="KW-1185">Reference proteome</keyword>
<evidence type="ECO:0000259" key="11">
    <source>
        <dbReference type="PROSITE" id="PS50262"/>
    </source>
</evidence>
<feature type="transmembrane region" description="Helical" evidence="10">
    <location>
        <begin position="311"/>
        <end position="332"/>
    </location>
</feature>
<feature type="transmembrane region" description="Helical" evidence="10">
    <location>
        <begin position="464"/>
        <end position="487"/>
    </location>
</feature>
<feature type="domain" description="G-protein coupled receptors family 1 profile" evidence="11">
    <location>
        <begin position="36"/>
        <end position="264"/>
    </location>
</feature>
<feature type="domain" description="G-protein coupled receptors family 1 profile" evidence="11">
    <location>
        <begin position="255"/>
        <end position="485"/>
    </location>
</feature>
<evidence type="ECO:0000256" key="5">
    <source>
        <dbReference type="ARBA" id="ARBA00023040"/>
    </source>
</evidence>
<comment type="caution">
    <text evidence="12">The sequence shown here is derived from an EMBL/GenBank/DDBJ whole genome shotgun (WGS) entry which is preliminary data.</text>
</comment>
<dbReference type="Pfam" id="PF00001">
    <property type="entry name" value="7tm_1"/>
    <property type="match status" value="2"/>
</dbReference>
<evidence type="ECO:0000256" key="7">
    <source>
        <dbReference type="ARBA" id="ARBA00023170"/>
    </source>
</evidence>
<keyword evidence="8" id="KW-0325">Glycoprotein</keyword>
<evidence type="ECO:0000313" key="13">
    <source>
        <dbReference type="Proteomes" id="UP001159428"/>
    </source>
</evidence>
<dbReference type="PANTHER" id="PTHR24246">
    <property type="entry name" value="OLFACTORY RECEPTOR AND ADENOSINE RECEPTOR"/>
    <property type="match status" value="1"/>
</dbReference>
<feature type="transmembrane region" description="Helical" evidence="10">
    <location>
        <begin position="385"/>
        <end position="409"/>
    </location>
</feature>
<feature type="transmembrane region" description="Helical" evidence="10">
    <location>
        <begin position="430"/>
        <end position="452"/>
    </location>
</feature>
<dbReference type="GO" id="GO:0004930">
    <property type="term" value="F:G protein-coupled receptor activity"/>
    <property type="evidence" value="ECO:0007669"/>
    <property type="project" value="UniProtKB-KW"/>
</dbReference>
<feature type="transmembrane region" description="Helical" evidence="10">
    <location>
        <begin position="134"/>
        <end position="156"/>
    </location>
</feature>
<dbReference type="InterPro" id="IPR000276">
    <property type="entry name" value="GPCR_Rhodpsn"/>
</dbReference>
<dbReference type="SMART" id="SM01381">
    <property type="entry name" value="7TM_GPCR_Srsx"/>
    <property type="match status" value="1"/>
</dbReference>
<evidence type="ECO:0000256" key="1">
    <source>
        <dbReference type="ARBA" id="ARBA00004651"/>
    </source>
</evidence>
<evidence type="ECO:0000256" key="10">
    <source>
        <dbReference type="SAM" id="Phobius"/>
    </source>
</evidence>
<keyword evidence="6 10" id="KW-0472">Membrane</keyword>
<dbReference type="GO" id="GO:0005886">
    <property type="term" value="C:plasma membrane"/>
    <property type="evidence" value="ECO:0007669"/>
    <property type="project" value="UniProtKB-SubCell"/>
</dbReference>
<feature type="transmembrane region" description="Helical" evidence="10">
    <location>
        <begin position="168"/>
        <end position="189"/>
    </location>
</feature>
<sequence length="556" mass="63043">MASSLANRTQEVIFSRRANIAWSTIFGFLAVIIVAGNALTIAAFTARRLVRRRAVFFLISLAMADMMVGAVAIPLYIYLSIQKTLTKRAVHHIYEAVDILSGLASVFTLALISVERLFAIGWPLFHRTLRKRAYFYFVGLAWISALIISIIDLLYHYNIVSYLATLDIVLTALCTSFVVTCAAYLGLFVKVRSRDYSVVGKEQDKRLAKTLFLVTGMFMVTWLPFQCLLYVVHFCKTCPFPSQNTVNFIKLLQYFNSFINTVIYSLRMPEFRKAISEAFKGRRTIADLLVGVFAMPIYMIIVMSGNKFVTVLVFDCVDMFTGFSSVFTLVLISMERLSAIAQPLRHRLLTSRSYIFALIIPWILAVAVTSSRLLLQLAIITKQQFLCIIILSLSTPLFLLCLAYCIIMHKEALRPQLGFRARSEARLSKTVCLITGMFILTWMPFQVLVIVIHKCTVCSKSVPVSVVFLIKLLQFSNSVVNFFIYCLRMPVYRRALSALFRSCNCFVSQTQVHPFFRHQNTNVTIISLSSSVSVNRCRQGQSENSESIMDTQINQI</sequence>
<keyword evidence="4 10" id="KW-1133">Transmembrane helix</keyword>
<name>A0AAU9VMN9_9CNID</name>
<dbReference type="Proteomes" id="UP001159428">
    <property type="component" value="Unassembled WGS sequence"/>
</dbReference>
<keyword evidence="7" id="KW-0675">Receptor</keyword>
<dbReference type="PROSITE" id="PS50262">
    <property type="entry name" value="G_PROTEIN_RECEP_F1_2"/>
    <property type="match status" value="2"/>
</dbReference>
<proteinExistence type="predicted"/>
<evidence type="ECO:0000256" key="3">
    <source>
        <dbReference type="ARBA" id="ARBA00022692"/>
    </source>
</evidence>
<evidence type="ECO:0000256" key="6">
    <source>
        <dbReference type="ARBA" id="ARBA00023136"/>
    </source>
</evidence>
<feature type="transmembrane region" description="Helical" evidence="10">
    <location>
        <begin position="251"/>
        <end position="267"/>
    </location>
</feature>
<feature type="transmembrane region" description="Helical" evidence="10">
    <location>
        <begin position="99"/>
        <end position="122"/>
    </location>
</feature>
<keyword evidence="5" id="KW-0297">G-protein coupled receptor</keyword>
<accession>A0AAU9VMN9</accession>
<feature type="transmembrane region" description="Helical" evidence="10">
    <location>
        <begin position="210"/>
        <end position="231"/>
    </location>
</feature>
<keyword evidence="3 10" id="KW-0812">Transmembrane</keyword>
<dbReference type="AlphaFoldDB" id="A0AAU9VMN9"/>
<dbReference type="Gene3D" id="1.20.1070.10">
    <property type="entry name" value="Rhodopsin 7-helix transmembrane proteins"/>
    <property type="match status" value="2"/>
</dbReference>
<evidence type="ECO:0000256" key="9">
    <source>
        <dbReference type="ARBA" id="ARBA00023224"/>
    </source>
</evidence>
<gene>
    <name evidence="12" type="ORF">PMEA_00001195</name>
</gene>
<evidence type="ECO:0000256" key="8">
    <source>
        <dbReference type="ARBA" id="ARBA00023180"/>
    </source>
</evidence>
<feature type="transmembrane region" description="Helical" evidence="10">
    <location>
        <begin position="56"/>
        <end position="79"/>
    </location>
</feature>
<keyword evidence="2" id="KW-1003">Cell membrane</keyword>
<dbReference type="PRINTS" id="PR00237">
    <property type="entry name" value="GPCRRHODOPSN"/>
</dbReference>
<comment type="subcellular location">
    <subcellularLocation>
        <location evidence="1">Cell membrane</location>
        <topology evidence="1">Multi-pass membrane protein</topology>
    </subcellularLocation>
</comment>
<dbReference type="SUPFAM" id="SSF81321">
    <property type="entry name" value="Family A G protein-coupled receptor-like"/>
    <property type="match status" value="2"/>
</dbReference>
<dbReference type="PANTHER" id="PTHR24246:SF27">
    <property type="entry name" value="ADENOSINE RECEPTOR, ISOFORM A"/>
    <property type="match status" value="1"/>
</dbReference>
<dbReference type="EMBL" id="CALNXJ010000001">
    <property type="protein sequence ID" value="CAH3031190.1"/>
    <property type="molecule type" value="Genomic_DNA"/>
</dbReference>
<evidence type="ECO:0000313" key="12">
    <source>
        <dbReference type="EMBL" id="CAH3031190.1"/>
    </source>
</evidence>
<feature type="transmembrane region" description="Helical" evidence="10">
    <location>
        <begin position="288"/>
        <end position="305"/>
    </location>
</feature>
<evidence type="ECO:0000256" key="2">
    <source>
        <dbReference type="ARBA" id="ARBA00022475"/>
    </source>
</evidence>
<protein>
    <recommendedName>
        <fullName evidence="11">G-protein coupled receptors family 1 profile domain-containing protein</fullName>
    </recommendedName>
</protein>
<organism evidence="12 13">
    <name type="scientific">Pocillopora meandrina</name>
    <dbReference type="NCBI Taxonomy" id="46732"/>
    <lineage>
        <taxon>Eukaryota</taxon>
        <taxon>Metazoa</taxon>
        <taxon>Cnidaria</taxon>
        <taxon>Anthozoa</taxon>
        <taxon>Hexacorallia</taxon>
        <taxon>Scleractinia</taxon>
        <taxon>Astrocoeniina</taxon>
        <taxon>Pocilloporidae</taxon>
        <taxon>Pocillopora</taxon>
    </lineage>
</organism>
<keyword evidence="9" id="KW-0807">Transducer</keyword>
<feature type="transmembrane region" description="Helical" evidence="10">
    <location>
        <begin position="353"/>
        <end position="379"/>
    </location>
</feature>
<feature type="transmembrane region" description="Helical" evidence="10">
    <location>
        <begin position="20"/>
        <end position="44"/>
    </location>
</feature>
<reference evidence="12 13" key="1">
    <citation type="submission" date="2022-05" db="EMBL/GenBank/DDBJ databases">
        <authorList>
            <consortium name="Genoscope - CEA"/>
            <person name="William W."/>
        </authorList>
    </citation>
    <scope>NUCLEOTIDE SEQUENCE [LARGE SCALE GENOMIC DNA]</scope>
</reference>
<evidence type="ECO:0000256" key="4">
    <source>
        <dbReference type="ARBA" id="ARBA00022989"/>
    </source>
</evidence>
<dbReference type="InterPro" id="IPR017452">
    <property type="entry name" value="GPCR_Rhodpsn_7TM"/>
</dbReference>